<feature type="non-terminal residue" evidence="2">
    <location>
        <position position="1"/>
    </location>
</feature>
<organism evidence="2">
    <name type="scientific">uncultured Rubrobacteraceae bacterium</name>
    <dbReference type="NCBI Taxonomy" id="349277"/>
    <lineage>
        <taxon>Bacteria</taxon>
        <taxon>Bacillati</taxon>
        <taxon>Actinomycetota</taxon>
        <taxon>Rubrobacteria</taxon>
        <taxon>Rubrobacterales</taxon>
        <taxon>Rubrobacteraceae</taxon>
        <taxon>environmental samples</taxon>
    </lineage>
</organism>
<dbReference type="EMBL" id="CADCUV010000132">
    <property type="protein sequence ID" value="CAA9425347.1"/>
    <property type="molecule type" value="Genomic_DNA"/>
</dbReference>
<accession>A0A6J4PTZ0</accession>
<dbReference type="AlphaFoldDB" id="A0A6J4PTZ0"/>
<feature type="region of interest" description="Disordered" evidence="1">
    <location>
        <begin position="1"/>
        <end position="75"/>
    </location>
</feature>
<feature type="non-terminal residue" evidence="2">
    <location>
        <position position="75"/>
    </location>
</feature>
<name>A0A6J4PTZ0_9ACTN</name>
<feature type="compositionally biased region" description="Polar residues" evidence="1">
    <location>
        <begin position="1"/>
        <end position="11"/>
    </location>
</feature>
<evidence type="ECO:0000256" key="1">
    <source>
        <dbReference type="SAM" id="MobiDB-lite"/>
    </source>
</evidence>
<sequence>VRTVQAAQGQELQPHRRALPLFGQRRVAEDVHPGRRGGGRPGARRVLQRYPREQPQGGPAGQGDARVPPSERTRV</sequence>
<evidence type="ECO:0000313" key="2">
    <source>
        <dbReference type="EMBL" id="CAA9425347.1"/>
    </source>
</evidence>
<reference evidence="2" key="1">
    <citation type="submission" date="2020-02" db="EMBL/GenBank/DDBJ databases">
        <authorList>
            <person name="Meier V. D."/>
        </authorList>
    </citation>
    <scope>NUCLEOTIDE SEQUENCE</scope>
    <source>
        <strain evidence="2">AVDCRST_MAG22</strain>
    </source>
</reference>
<proteinExistence type="predicted"/>
<protein>
    <submittedName>
        <fullName evidence="2">Uncharacterized protein</fullName>
    </submittedName>
</protein>
<feature type="compositionally biased region" description="Basic residues" evidence="1">
    <location>
        <begin position="34"/>
        <end position="47"/>
    </location>
</feature>
<gene>
    <name evidence="2" type="ORF">AVDCRST_MAG22-2870</name>
</gene>